<dbReference type="Proteomes" id="UP000191240">
    <property type="component" value="Unassembled WGS sequence"/>
</dbReference>
<dbReference type="GO" id="GO:0016740">
    <property type="term" value="F:transferase activity"/>
    <property type="evidence" value="ECO:0007669"/>
    <property type="project" value="UniProtKB-KW"/>
</dbReference>
<reference evidence="2 3" key="1">
    <citation type="submission" date="2016-11" db="EMBL/GenBank/DDBJ databases">
        <authorList>
            <person name="Jaros S."/>
            <person name="Januszkiewicz K."/>
            <person name="Wedrychowicz H."/>
        </authorList>
    </citation>
    <scope>NUCLEOTIDE SEQUENCE [LARGE SCALE GENOMIC DNA]</scope>
    <source>
        <strain evidence="2 3">DSM 3074</strain>
    </source>
</reference>
<feature type="domain" description="Streptomycin biosynthesis protein StrF" evidence="1">
    <location>
        <begin position="346"/>
        <end position="557"/>
    </location>
</feature>
<dbReference type="InterPro" id="IPR059123">
    <property type="entry name" value="StrF_dom"/>
</dbReference>
<dbReference type="SUPFAM" id="SSF53335">
    <property type="entry name" value="S-adenosyl-L-methionine-dependent methyltransferases"/>
    <property type="match status" value="1"/>
</dbReference>
<dbReference type="Gene3D" id="3.90.550.10">
    <property type="entry name" value="Spore Coat Polysaccharide Biosynthesis Protein SpsA, Chain A"/>
    <property type="match status" value="1"/>
</dbReference>
<evidence type="ECO:0000313" key="3">
    <source>
        <dbReference type="Proteomes" id="UP000191240"/>
    </source>
</evidence>
<dbReference type="AlphaFoldDB" id="A0A1M6ALG3"/>
<organism evidence="2 3">
    <name type="scientific">Anaerovibrio lipolyticus DSM 3074</name>
    <dbReference type="NCBI Taxonomy" id="1120997"/>
    <lineage>
        <taxon>Bacteria</taxon>
        <taxon>Bacillati</taxon>
        <taxon>Bacillota</taxon>
        <taxon>Negativicutes</taxon>
        <taxon>Selenomonadales</taxon>
        <taxon>Selenomonadaceae</taxon>
        <taxon>Anaerovibrio</taxon>
    </lineage>
</organism>
<dbReference type="EMBL" id="FQYW01000004">
    <property type="protein sequence ID" value="SHI37340.1"/>
    <property type="molecule type" value="Genomic_DNA"/>
</dbReference>
<dbReference type="InterPro" id="IPR029044">
    <property type="entry name" value="Nucleotide-diphossugar_trans"/>
</dbReference>
<dbReference type="Gene3D" id="3.40.50.150">
    <property type="entry name" value="Vaccinia Virus protein VP39"/>
    <property type="match status" value="1"/>
</dbReference>
<keyword evidence="2" id="KW-0808">Transferase</keyword>
<sequence length="565" mass="65190">MTEEKALCLLNFIHETEEPLKVLLIENVEYIHKLRSLMPRAELFVVAADDDLPQDEEFQDMEIRWVTVNYLGEKLPLEEEYFDIILGEELFLEAWNPQDIASGLGLYLKDTGRLLTSFTNARYWKNIRDLMGGHFYHVCTHVFTRDEMLSLLAASFYKDASFLPADDGSKVDVDFIGRLENMGFENHSNDLGVRTWLVQATKSIGEIIALKKLYTKEIRRELSNRLRRIEYGIDVAENTERLWQLFEKNMIFPEYVADFVKQAIIHRTAFAENFVFQLQRMGHGEWADTFVRALEVLYIPHSEECLAEKPVGASTEKSVECSAVRNKAPITESSAMADISPEQKIAFITCVNKEDWYDECQLYIKNLKVPEGMKVELIPVRGAKSMCHGYNMGMKQTDAKYKVYIHQDTFIANKNFIGDLLNIFKDKAIGALGVIGARKLPKTGIWWDGLRTVGRVLHACEAESVVDSTCRDIDGAYVDVDAVDGLLFATQVDLPWREDLFNGWHFYEIAQSMEMWRHGYRVVVPQQEDDFWCIHCPKEKPLDPSYKKYQKIFLKEYGGELNPEI</sequence>
<protein>
    <submittedName>
        <fullName evidence="2">Glycosyltransferase like family protein</fullName>
    </submittedName>
</protein>
<dbReference type="InterPro" id="IPR029063">
    <property type="entry name" value="SAM-dependent_MTases_sf"/>
</dbReference>
<evidence type="ECO:0000259" key="1">
    <source>
        <dbReference type="Pfam" id="PF13712"/>
    </source>
</evidence>
<name>A0A1M6ALG3_9FIRM</name>
<dbReference type="Pfam" id="PF13712">
    <property type="entry name" value="Glyco_tranf_2_5"/>
    <property type="match status" value="1"/>
</dbReference>
<proteinExistence type="predicted"/>
<gene>
    <name evidence="2" type="ORF">SAMN02745671_00420</name>
</gene>
<accession>A0A1M6ALG3</accession>
<evidence type="ECO:0000313" key="2">
    <source>
        <dbReference type="EMBL" id="SHI37340.1"/>
    </source>
</evidence>